<dbReference type="EMBL" id="JXTB01000228">
    <property type="protein sequence ID" value="PON51785.1"/>
    <property type="molecule type" value="Genomic_DNA"/>
</dbReference>
<dbReference type="AlphaFoldDB" id="A0A2P5BSP6"/>
<evidence type="ECO:0000313" key="2">
    <source>
        <dbReference type="Proteomes" id="UP000237105"/>
    </source>
</evidence>
<reference evidence="2" key="1">
    <citation type="submission" date="2016-06" db="EMBL/GenBank/DDBJ databases">
        <title>Parallel loss of symbiosis genes in relatives of nitrogen-fixing non-legume Parasponia.</title>
        <authorList>
            <person name="Van Velzen R."/>
            <person name="Holmer R."/>
            <person name="Bu F."/>
            <person name="Rutten L."/>
            <person name="Van Zeijl A."/>
            <person name="Liu W."/>
            <person name="Santuari L."/>
            <person name="Cao Q."/>
            <person name="Sharma T."/>
            <person name="Shen D."/>
            <person name="Roswanjaya Y."/>
            <person name="Wardhani T."/>
            <person name="Kalhor M.S."/>
            <person name="Jansen J."/>
            <person name="Van den Hoogen J."/>
            <person name="Gungor B."/>
            <person name="Hartog M."/>
            <person name="Hontelez J."/>
            <person name="Verver J."/>
            <person name="Yang W.-C."/>
            <person name="Schijlen E."/>
            <person name="Repin R."/>
            <person name="Schilthuizen M."/>
            <person name="Schranz E."/>
            <person name="Heidstra R."/>
            <person name="Miyata K."/>
            <person name="Fedorova E."/>
            <person name="Kohlen W."/>
            <person name="Bisseling T."/>
            <person name="Smit S."/>
            <person name="Geurts R."/>
        </authorList>
    </citation>
    <scope>NUCLEOTIDE SEQUENCE [LARGE SCALE GENOMIC DNA]</scope>
    <source>
        <strain evidence="2">cv. WU1-14</strain>
    </source>
</reference>
<name>A0A2P5BSP6_PARAD</name>
<organism evidence="1 2">
    <name type="scientific">Parasponia andersonii</name>
    <name type="common">Sponia andersonii</name>
    <dbReference type="NCBI Taxonomy" id="3476"/>
    <lineage>
        <taxon>Eukaryota</taxon>
        <taxon>Viridiplantae</taxon>
        <taxon>Streptophyta</taxon>
        <taxon>Embryophyta</taxon>
        <taxon>Tracheophyta</taxon>
        <taxon>Spermatophyta</taxon>
        <taxon>Magnoliopsida</taxon>
        <taxon>eudicotyledons</taxon>
        <taxon>Gunneridae</taxon>
        <taxon>Pentapetalae</taxon>
        <taxon>rosids</taxon>
        <taxon>fabids</taxon>
        <taxon>Rosales</taxon>
        <taxon>Cannabaceae</taxon>
        <taxon>Parasponia</taxon>
    </lineage>
</organism>
<accession>A0A2P5BSP6</accession>
<comment type="caution">
    <text evidence="1">The sequence shown here is derived from an EMBL/GenBank/DDBJ whole genome shotgun (WGS) entry which is preliminary data.</text>
</comment>
<dbReference type="Proteomes" id="UP000237105">
    <property type="component" value="Unassembled WGS sequence"/>
</dbReference>
<keyword evidence="2" id="KW-1185">Reference proteome</keyword>
<protein>
    <submittedName>
        <fullName evidence="1">Uncharacterized protein</fullName>
    </submittedName>
</protein>
<sequence length="137" mass="15808">MEASIYDSHEPEVGEKNPKLDILTSSLKKLQANTDMLRVNQLEIKQNYVEIMKLLTSLIKKKDADPKLMESDENIMPNFYKSCPFTALHVYRTPIGDEDIMPNSHSSQGLPLLLQSHQQMPIRKREYVAIKINKGFY</sequence>
<dbReference type="OrthoDB" id="10508544at2759"/>
<gene>
    <name evidence="1" type="ORF">PanWU01x14_213550</name>
</gene>
<evidence type="ECO:0000313" key="1">
    <source>
        <dbReference type="EMBL" id="PON51785.1"/>
    </source>
</evidence>
<proteinExistence type="predicted"/>